<dbReference type="RefSeq" id="WP_085302480.1">
    <property type="nucleotide sequence ID" value="NZ_AP022594.1"/>
</dbReference>
<dbReference type="EMBL" id="NCXO01000007">
    <property type="protein sequence ID" value="OSC34831.1"/>
    <property type="molecule type" value="Genomic_DNA"/>
</dbReference>
<sequence length="64" mass="6814">MMLLVRLIDLLVRAVRYLGTPEARFLRAGLVVVIIGGALIGAAGLFWLLAQLPTLFAGAPALQL</sequence>
<evidence type="ECO:0000313" key="1">
    <source>
        <dbReference type="EMBL" id="OSC34831.1"/>
    </source>
</evidence>
<gene>
    <name evidence="1" type="ORF">B8W67_04715</name>
</gene>
<accession>A0A7I7SE61</accession>
<dbReference type="AlphaFoldDB" id="A0A7I7SE61"/>
<evidence type="ECO:0000313" key="2">
    <source>
        <dbReference type="Proteomes" id="UP000193577"/>
    </source>
</evidence>
<organism evidence="1 2">
    <name type="scientific">Mycolicibacillus koreensis</name>
    <dbReference type="NCBI Taxonomy" id="1069220"/>
    <lineage>
        <taxon>Bacteria</taxon>
        <taxon>Bacillati</taxon>
        <taxon>Actinomycetota</taxon>
        <taxon>Actinomycetes</taxon>
        <taxon>Mycobacteriales</taxon>
        <taxon>Mycobacteriaceae</taxon>
        <taxon>Mycolicibacillus</taxon>
    </lineage>
</organism>
<reference evidence="1 2" key="1">
    <citation type="submission" date="2017-04" db="EMBL/GenBank/DDBJ databases">
        <title>The new phylogeny of genus Mycobacterium.</title>
        <authorList>
            <person name="Tortoli E."/>
            <person name="Trovato A."/>
            <person name="Cirillo D.M."/>
        </authorList>
    </citation>
    <scope>NUCLEOTIDE SEQUENCE [LARGE SCALE GENOMIC DNA]</scope>
    <source>
        <strain evidence="1 2">KCTC 19819</strain>
    </source>
</reference>
<proteinExistence type="predicted"/>
<name>A0A7I7SE61_9MYCO</name>
<keyword evidence="2" id="KW-1185">Reference proteome</keyword>
<protein>
    <submittedName>
        <fullName evidence="1">Uncharacterized protein</fullName>
    </submittedName>
</protein>
<dbReference type="Proteomes" id="UP000193577">
    <property type="component" value="Unassembled WGS sequence"/>
</dbReference>
<comment type="caution">
    <text evidence="1">The sequence shown here is derived from an EMBL/GenBank/DDBJ whole genome shotgun (WGS) entry which is preliminary data.</text>
</comment>